<dbReference type="GO" id="GO:0003676">
    <property type="term" value="F:nucleic acid binding"/>
    <property type="evidence" value="ECO:0007669"/>
    <property type="project" value="InterPro"/>
</dbReference>
<reference evidence="4 5" key="1">
    <citation type="journal article" date="2013" name="BMC Genomics">
        <title>Genomics-driven discovery of the pneumocandin biosynthetic gene cluster in the fungus Glarea lozoyensis.</title>
        <authorList>
            <person name="Chen L."/>
            <person name="Yue Q."/>
            <person name="Zhang X."/>
            <person name="Xiang M."/>
            <person name="Wang C."/>
            <person name="Li S."/>
            <person name="Che Y."/>
            <person name="Ortiz-Lopez F.J."/>
            <person name="Bills G.F."/>
            <person name="Liu X."/>
            <person name="An Z."/>
        </authorList>
    </citation>
    <scope>NUCLEOTIDE SEQUENCE [LARGE SCALE GENOMIC DNA]</scope>
    <source>
        <strain evidence="5">ATCC 20868 / MF5171</strain>
    </source>
</reference>
<dbReference type="HOGENOM" id="CLU_549873_0_0_1"/>
<keyword evidence="1" id="KW-0863">Zinc-finger</keyword>
<keyword evidence="5" id="KW-1185">Reference proteome</keyword>
<dbReference type="Proteomes" id="UP000016922">
    <property type="component" value="Unassembled WGS sequence"/>
</dbReference>
<dbReference type="InterPro" id="IPR001878">
    <property type="entry name" value="Znf_CCHC"/>
</dbReference>
<feature type="domain" description="CCHC-type" evidence="3">
    <location>
        <begin position="472"/>
        <end position="487"/>
    </location>
</feature>
<organism evidence="4 5">
    <name type="scientific">Glarea lozoyensis (strain ATCC 20868 / MF5171)</name>
    <dbReference type="NCBI Taxonomy" id="1116229"/>
    <lineage>
        <taxon>Eukaryota</taxon>
        <taxon>Fungi</taxon>
        <taxon>Dikarya</taxon>
        <taxon>Ascomycota</taxon>
        <taxon>Pezizomycotina</taxon>
        <taxon>Leotiomycetes</taxon>
        <taxon>Helotiales</taxon>
        <taxon>Helotiaceae</taxon>
        <taxon>Glarea</taxon>
    </lineage>
</organism>
<sequence>MAYNLSVSDWESILECSRNEYPELEPRAAVEEWVKRNGTQGVFWTESDGTRCKWGPEAVNHVKKDYLRNTTRKIVKYRIPKGPFSLKALNKPNSNGYAHMTAHTSEKIDILAIIFNYALVLPKPYLIQPEVVTTNVKFGYTSPSYEKYSRTGYDGGPSEILRIDCRDKNGPYELLRKLKRPEIDASFLRTCKIFHKLGSEVLYGGNKFFFLMRQQCGVDPSIFGGEVYRPPPFKPGPDEWRNEIKEGLSQIDRHVYITSLRGWIYHDDFLRFIYTIGPRNAALIKHLAFYGTVKIHTCHPRREHHCDDDLIRSLRLYTPFLKRFCQNISTLTIYPLEDHQFRDEELPPWRPKTMEDAVTMLLERSIIKIPSLKVLRVLRFEADDGIEYGTTYDYDTSFFQFNHGRDVPYDFAEPIRKVIEERAMERERQRLLELERQKRTKQIALESGKNSEPVKCGFCGENHLWVYCHNLCNRCGSFGHFGRDCSQDTDGLDDYR</sequence>
<accession>S3D6K4</accession>
<proteinExistence type="predicted"/>
<feature type="coiled-coil region" evidence="2">
    <location>
        <begin position="417"/>
        <end position="444"/>
    </location>
</feature>
<keyword evidence="2" id="KW-0175">Coiled coil</keyword>
<evidence type="ECO:0000313" key="4">
    <source>
        <dbReference type="EMBL" id="EPE33380.1"/>
    </source>
</evidence>
<protein>
    <recommendedName>
        <fullName evidence="3">CCHC-type domain-containing protein</fullName>
    </recommendedName>
</protein>
<dbReference type="GeneID" id="19465446"/>
<name>S3D6K4_GLAL2</name>
<dbReference type="OMA" id="VIEERAM"/>
<dbReference type="AlphaFoldDB" id="S3D6K4"/>
<evidence type="ECO:0000313" key="5">
    <source>
        <dbReference type="Proteomes" id="UP000016922"/>
    </source>
</evidence>
<dbReference type="OrthoDB" id="3505248at2759"/>
<keyword evidence="1" id="KW-0479">Metal-binding</keyword>
<dbReference type="RefSeq" id="XP_008079997.1">
    <property type="nucleotide sequence ID" value="XM_008081806.1"/>
</dbReference>
<dbReference type="Gene3D" id="4.10.60.10">
    <property type="entry name" value="Zinc finger, CCHC-type"/>
    <property type="match status" value="1"/>
</dbReference>
<evidence type="ECO:0000256" key="2">
    <source>
        <dbReference type="SAM" id="Coils"/>
    </source>
</evidence>
<dbReference type="PROSITE" id="PS50158">
    <property type="entry name" value="ZF_CCHC"/>
    <property type="match status" value="1"/>
</dbReference>
<gene>
    <name evidence="4" type="ORF">GLAREA_06393</name>
</gene>
<dbReference type="EMBL" id="KE145358">
    <property type="protein sequence ID" value="EPE33380.1"/>
    <property type="molecule type" value="Genomic_DNA"/>
</dbReference>
<evidence type="ECO:0000256" key="1">
    <source>
        <dbReference type="PROSITE-ProRule" id="PRU00047"/>
    </source>
</evidence>
<dbReference type="GO" id="GO:0008270">
    <property type="term" value="F:zinc ion binding"/>
    <property type="evidence" value="ECO:0007669"/>
    <property type="project" value="UniProtKB-KW"/>
</dbReference>
<keyword evidence="1" id="KW-0862">Zinc</keyword>
<dbReference type="KEGG" id="glz:GLAREA_06393"/>
<evidence type="ECO:0000259" key="3">
    <source>
        <dbReference type="PROSITE" id="PS50158"/>
    </source>
</evidence>